<gene>
    <name evidence="3" type="ORF">V6255_17025</name>
</gene>
<reference evidence="3 4" key="1">
    <citation type="submission" date="2024-02" db="EMBL/GenBank/DDBJ databases">
        <title>Bacteria isolated from the canopy kelp, Nereocystis luetkeana.</title>
        <authorList>
            <person name="Pfister C.A."/>
            <person name="Younker I.T."/>
            <person name="Light S.H."/>
        </authorList>
    </citation>
    <scope>NUCLEOTIDE SEQUENCE [LARGE SCALE GENOMIC DNA]</scope>
    <source>
        <strain evidence="3 4">TI.2.07</strain>
    </source>
</reference>
<dbReference type="InterPro" id="IPR050502">
    <property type="entry name" value="Euk_RNA-bind_prot"/>
</dbReference>
<dbReference type="Proteomes" id="UP001366060">
    <property type="component" value="Unassembled WGS sequence"/>
</dbReference>
<keyword evidence="1" id="KW-0694">RNA-binding</keyword>
<organism evidence="3 4">
    <name type="scientific">Psychromonas arctica</name>
    <dbReference type="NCBI Taxonomy" id="168275"/>
    <lineage>
        <taxon>Bacteria</taxon>
        <taxon>Pseudomonadati</taxon>
        <taxon>Pseudomonadota</taxon>
        <taxon>Gammaproteobacteria</taxon>
        <taxon>Alteromonadales</taxon>
        <taxon>Psychromonadaceae</taxon>
        <taxon>Psychromonas</taxon>
    </lineage>
</organism>
<dbReference type="PANTHER" id="PTHR48025">
    <property type="entry name" value="OS02G0815200 PROTEIN"/>
    <property type="match status" value="1"/>
</dbReference>
<dbReference type="InterPro" id="IPR000504">
    <property type="entry name" value="RRM_dom"/>
</dbReference>
<dbReference type="SUPFAM" id="SSF54928">
    <property type="entry name" value="RNA-binding domain, RBD"/>
    <property type="match status" value="1"/>
</dbReference>
<dbReference type="PROSITE" id="PS50102">
    <property type="entry name" value="RRM"/>
    <property type="match status" value="1"/>
</dbReference>
<evidence type="ECO:0000259" key="2">
    <source>
        <dbReference type="PROSITE" id="PS50102"/>
    </source>
</evidence>
<evidence type="ECO:0000313" key="3">
    <source>
        <dbReference type="EMBL" id="MEL0660839.1"/>
    </source>
</evidence>
<name>A0ABU9HG16_9GAMM</name>
<evidence type="ECO:0000256" key="1">
    <source>
        <dbReference type="ARBA" id="ARBA00022884"/>
    </source>
</evidence>
<dbReference type="InterPro" id="IPR012677">
    <property type="entry name" value="Nucleotide-bd_a/b_plait_sf"/>
</dbReference>
<keyword evidence="4" id="KW-1185">Reference proteome</keyword>
<dbReference type="RefSeq" id="WP_341629220.1">
    <property type="nucleotide sequence ID" value="NZ_JBAKBA010000061.1"/>
</dbReference>
<dbReference type="PANTHER" id="PTHR48025:SF1">
    <property type="entry name" value="RRM DOMAIN-CONTAINING PROTEIN"/>
    <property type="match status" value="1"/>
</dbReference>
<sequence>MKLLVRNLAKATTEEKLLTLFKEHGNVQSCNLVLDKETGSSKGFAFVEMPKVGEAKAAIKQLNGYKLAGNLIRVKKAEAKKGTEETTEAVAKPVIKEKKTAKKATVKIEETSEMADPAVVWGKVED</sequence>
<dbReference type="Gene3D" id="3.30.70.330">
    <property type="match status" value="1"/>
</dbReference>
<dbReference type="Pfam" id="PF00076">
    <property type="entry name" value="RRM_1"/>
    <property type="match status" value="1"/>
</dbReference>
<dbReference type="EMBL" id="JBAKBA010000061">
    <property type="protein sequence ID" value="MEL0660839.1"/>
    <property type="molecule type" value="Genomic_DNA"/>
</dbReference>
<proteinExistence type="predicted"/>
<feature type="domain" description="RRM" evidence="2">
    <location>
        <begin position="1"/>
        <end position="79"/>
    </location>
</feature>
<dbReference type="InterPro" id="IPR035979">
    <property type="entry name" value="RBD_domain_sf"/>
</dbReference>
<accession>A0ABU9HG16</accession>
<protein>
    <submittedName>
        <fullName evidence="3">RNA-binding protein</fullName>
    </submittedName>
</protein>
<evidence type="ECO:0000313" key="4">
    <source>
        <dbReference type="Proteomes" id="UP001366060"/>
    </source>
</evidence>
<dbReference type="SMART" id="SM00360">
    <property type="entry name" value="RRM"/>
    <property type="match status" value="1"/>
</dbReference>
<comment type="caution">
    <text evidence="3">The sequence shown here is derived from an EMBL/GenBank/DDBJ whole genome shotgun (WGS) entry which is preliminary data.</text>
</comment>